<evidence type="ECO:0000259" key="1">
    <source>
        <dbReference type="PROSITE" id="PS51819"/>
    </source>
</evidence>
<dbReference type="Gene3D" id="3.10.180.10">
    <property type="entry name" value="2,3-Dihydroxybiphenyl 1,2-Dioxygenase, domain 1"/>
    <property type="match status" value="1"/>
</dbReference>
<feature type="domain" description="VOC" evidence="1">
    <location>
        <begin position="2"/>
        <end position="131"/>
    </location>
</feature>
<dbReference type="PANTHER" id="PTHR36113">
    <property type="entry name" value="LYASE, PUTATIVE-RELATED-RELATED"/>
    <property type="match status" value="1"/>
</dbReference>
<dbReference type="PANTHER" id="PTHR36113:SF1">
    <property type="entry name" value="GLYOXALASE_BLEOMYCIN RESISTANCE PROTEIN_DIOXYGENASE"/>
    <property type="match status" value="1"/>
</dbReference>
<dbReference type="RefSeq" id="WP_234866237.1">
    <property type="nucleotide sequence ID" value="NZ_JAKEVY010000003.1"/>
</dbReference>
<name>A0ABS9BHU6_9BACT</name>
<dbReference type="InterPro" id="IPR029068">
    <property type="entry name" value="Glyas_Bleomycin-R_OHBP_Dase"/>
</dbReference>
<gene>
    <name evidence="2" type="ORF">L0U88_11645</name>
</gene>
<evidence type="ECO:0000313" key="2">
    <source>
        <dbReference type="EMBL" id="MCF1715281.1"/>
    </source>
</evidence>
<dbReference type="SUPFAM" id="SSF54593">
    <property type="entry name" value="Glyoxalase/Bleomycin resistance protein/Dihydroxybiphenyl dioxygenase"/>
    <property type="match status" value="1"/>
</dbReference>
<dbReference type="PROSITE" id="PS51819">
    <property type="entry name" value="VOC"/>
    <property type="match status" value="1"/>
</dbReference>
<dbReference type="Pfam" id="PF00903">
    <property type="entry name" value="Glyoxalase"/>
    <property type="match status" value="1"/>
</dbReference>
<proteinExistence type="predicted"/>
<reference evidence="2 3" key="1">
    <citation type="submission" date="2022-01" db="EMBL/GenBank/DDBJ databases">
        <title>Flavihumibacter sp. nov., isolated from sediment of a river.</title>
        <authorList>
            <person name="Liu H."/>
        </authorList>
    </citation>
    <scope>NUCLEOTIDE SEQUENCE [LARGE SCALE GENOMIC DNA]</scope>
    <source>
        <strain evidence="2 3">RY-1</strain>
    </source>
</reference>
<dbReference type="InterPro" id="IPR004360">
    <property type="entry name" value="Glyas_Fos-R_dOase_dom"/>
</dbReference>
<dbReference type="InterPro" id="IPR051332">
    <property type="entry name" value="Fosfomycin_Res_Enzymes"/>
</dbReference>
<dbReference type="InterPro" id="IPR037523">
    <property type="entry name" value="VOC_core"/>
</dbReference>
<comment type="caution">
    <text evidence="2">The sequence shown here is derived from an EMBL/GenBank/DDBJ whole genome shotgun (WGS) entry which is preliminary data.</text>
</comment>
<dbReference type="Proteomes" id="UP001200145">
    <property type="component" value="Unassembled WGS sequence"/>
</dbReference>
<organism evidence="2 3">
    <name type="scientific">Flavihumibacter fluminis</name>
    <dbReference type="NCBI Taxonomy" id="2909236"/>
    <lineage>
        <taxon>Bacteria</taxon>
        <taxon>Pseudomonadati</taxon>
        <taxon>Bacteroidota</taxon>
        <taxon>Chitinophagia</taxon>
        <taxon>Chitinophagales</taxon>
        <taxon>Chitinophagaceae</taxon>
        <taxon>Flavihumibacter</taxon>
    </lineage>
</organism>
<sequence>MKIEHIAIWTHNLEGLKDYYCQFFGGSSNKKYINEKKQFQSYFISFESGARLELMSRADILEQPKNSNDPMQTGYTHFAFGVETMAEVDSKARELAEHGFPILSGPRVTGDGYYEFETLDPDGNRLEVATVYVKR</sequence>
<accession>A0ABS9BHU6</accession>
<dbReference type="EMBL" id="JAKEVY010000003">
    <property type="protein sequence ID" value="MCF1715281.1"/>
    <property type="molecule type" value="Genomic_DNA"/>
</dbReference>
<keyword evidence="3" id="KW-1185">Reference proteome</keyword>
<protein>
    <submittedName>
        <fullName evidence="2">VOC family protein</fullName>
    </submittedName>
</protein>
<evidence type="ECO:0000313" key="3">
    <source>
        <dbReference type="Proteomes" id="UP001200145"/>
    </source>
</evidence>